<dbReference type="EMBL" id="BAABUJ010000006">
    <property type="protein sequence ID" value="GAA5796369.1"/>
    <property type="molecule type" value="Genomic_DNA"/>
</dbReference>
<dbReference type="PROSITE" id="PS51385">
    <property type="entry name" value="YJEF_N"/>
    <property type="match status" value="1"/>
</dbReference>
<evidence type="ECO:0000313" key="4">
    <source>
        <dbReference type="Proteomes" id="UP001476247"/>
    </source>
</evidence>
<dbReference type="Gene3D" id="3.40.50.10260">
    <property type="entry name" value="YjeF N-terminal domain"/>
    <property type="match status" value="1"/>
</dbReference>
<feature type="region of interest" description="Disordered" evidence="1">
    <location>
        <begin position="320"/>
        <end position="339"/>
    </location>
</feature>
<evidence type="ECO:0000256" key="1">
    <source>
        <dbReference type="SAM" id="MobiDB-lite"/>
    </source>
</evidence>
<evidence type="ECO:0000313" key="3">
    <source>
        <dbReference type="EMBL" id="GAA5796369.1"/>
    </source>
</evidence>
<comment type="caution">
    <text evidence="3">The sequence shown here is derived from an EMBL/GenBank/DDBJ whole genome shotgun (WGS) entry which is preliminary data.</text>
</comment>
<dbReference type="InterPro" id="IPR036652">
    <property type="entry name" value="YjeF_N_dom_sf"/>
</dbReference>
<reference evidence="3 4" key="1">
    <citation type="submission" date="2024-04" db="EMBL/GenBank/DDBJ databases">
        <title>genome sequences of Mucor flavus KT1a and Helicostylum pulchrum KT1b strains isolation_sourced from the surface of a dry-aged beef.</title>
        <authorList>
            <person name="Toyotome T."/>
            <person name="Hosono M."/>
            <person name="Torimaru M."/>
            <person name="Fukuda K."/>
            <person name="Mikami N."/>
        </authorList>
    </citation>
    <scope>NUCLEOTIDE SEQUENCE [LARGE SCALE GENOMIC DNA]</scope>
    <source>
        <strain evidence="3 4">KT1b</strain>
    </source>
</reference>
<feature type="compositionally biased region" description="Low complexity" evidence="1">
    <location>
        <begin position="74"/>
        <end position="91"/>
    </location>
</feature>
<evidence type="ECO:0000259" key="2">
    <source>
        <dbReference type="PROSITE" id="PS51385"/>
    </source>
</evidence>
<feature type="region of interest" description="Disordered" evidence="1">
    <location>
        <begin position="69"/>
        <end position="100"/>
    </location>
</feature>
<feature type="compositionally biased region" description="Polar residues" evidence="1">
    <location>
        <begin position="320"/>
        <end position="332"/>
    </location>
</feature>
<accession>A0ABP9XNP4</accession>
<dbReference type="SUPFAM" id="SSF50182">
    <property type="entry name" value="Sm-like ribonucleoproteins"/>
    <property type="match status" value="1"/>
</dbReference>
<sequence length="629" mass="70127">MDKYHGVYVQVMVVNDTIIKGNIHGKDESDNLVLKNVSVINKFGIQTQEDILSIKRNLIKDLQVLEKAPGPTPEEQMQKQQQQQMLKQQHQQRLEQEHQQRLEEQHQEIIRQNVVLSKQLEEKTRLKEVQLEQEKEQRQQQQQQLQQQQQHMIYSMPHPIHPQMLQMDPAIVYQQSMSPVLPRDPAIVSSQMKKLNINDTSNRSSNVDPAILFTQSSNSSRSQENSSRSLDPSMLFQQQQMNTSQQNFPFQDPAIISVTSTPEFTEPKKPLFGAKKMKKVAKEMVIFEDYSEFESGKGVVKKIQPKKNVESSSNISFKKKANNNIAGNETPSRTPPIMDASSKQNMVPISLIPPKARRSGSVTPQPQFTSKPVVVEPCRILTVSGGIQIPTVTSSQMEHAKQIASESGFTKSQLIENGAFGISMMVLKAIGGHRRIQPDNHNAAPVIVILTGPTSIGEFGIAAARHLANRGCQVIISIPEDSDEPTVEQYKALAKYSGARITTSINELPNQYTTPVDLIVDALLGPETRKISATVKSQMSWANANKAPVLSIDFPSGVNPDNGAFPANHYITPKWTLCLSAPYTGCTSRNVTGELFLADAGLSFLCFKSIISNFHIPWGSDFVLALEYA</sequence>
<protein>
    <recommendedName>
        <fullName evidence="2">YjeF N-terminal domain-containing protein</fullName>
    </recommendedName>
</protein>
<dbReference type="Proteomes" id="UP001476247">
    <property type="component" value="Unassembled WGS sequence"/>
</dbReference>
<dbReference type="Pfam" id="PF03853">
    <property type="entry name" value="YjeF_N"/>
    <property type="match status" value="1"/>
</dbReference>
<dbReference type="PANTHER" id="PTHR13612">
    <property type="entry name" value="ENHANCER OF MRNA-DECAPPING PROTEIN 3"/>
    <property type="match status" value="1"/>
</dbReference>
<feature type="domain" description="YjeF N-terminal" evidence="2">
    <location>
        <begin position="397"/>
        <end position="608"/>
    </location>
</feature>
<dbReference type="InterPro" id="IPR010920">
    <property type="entry name" value="LSM_dom_sf"/>
</dbReference>
<name>A0ABP9XNP4_9FUNG</name>
<dbReference type="SUPFAM" id="SSF64153">
    <property type="entry name" value="YjeF N-terminal domain-like"/>
    <property type="match status" value="1"/>
</dbReference>
<gene>
    <name evidence="3" type="ORF">HPULCUR_001740</name>
</gene>
<proteinExistence type="predicted"/>
<keyword evidence="4" id="KW-1185">Reference proteome</keyword>
<dbReference type="InterPro" id="IPR004443">
    <property type="entry name" value="YjeF_N_dom"/>
</dbReference>
<organism evidence="3 4">
    <name type="scientific">Helicostylum pulchrum</name>
    <dbReference type="NCBI Taxonomy" id="562976"/>
    <lineage>
        <taxon>Eukaryota</taxon>
        <taxon>Fungi</taxon>
        <taxon>Fungi incertae sedis</taxon>
        <taxon>Mucoromycota</taxon>
        <taxon>Mucoromycotina</taxon>
        <taxon>Mucoromycetes</taxon>
        <taxon>Mucorales</taxon>
        <taxon>Mucorineae</taxon>
        <taxon>Mucoraceae</taxon>
        <taxon>Helicostylum</taxon>
    </lineage>
</organism>
<dbReference type="PANTHER" id="PTHR13612:SF0">
    <property type="entry name" value="ENHANCER OF MRNA-DECAPPING PROTEIN 3"/>
    <property type="match status" value="1"/>
</dbReference>